<dbReference type="SUPFAM" id="SSF56601">
    <property type="entry name" value="beta-lactamase/transpeptidase-like"/>
    <property type="match status" value="1"/>
</dbReference>
<evidence type="ECO:0000313" key="6">
    <source>
        <dbReference type="Proteomes" id="UP000823960"/>
    </source>
</evidence>
<dbReference type="AlphaFoldDB" id="A0A9D1T521"/>
<dbReference type="SUPFAM" id="SSF56519">
    <property type="entry name" value="Penicillin binding protein dimerisation domain"/>
    <property type="match status" value="1"/>
</dbReference>
<dbReference type="PROSITE" id="PS51178">
    <property type="entry name" value="PASTA"/>
    <property type="match status" value="1"/>
</dbReference>
<dbReference type="InterPro" id="IPR050515">
    <property type="entry name" value="Beta-lactam/transpept"/>
</dbReference>
<dbReference type="GO" id="GO:0008658">
    <property type="term" value="F:penicillin binding"/>
    <property type="evidence" value="ECO:0007669"/>
    <property type="project" value="InterPro"/>
</dbReference>
<dbReference type="InterPro" id="IPR005543">
    <property type="entry name" value="PASTA_dom"/>
</dbReference>
<sequence>MSISDKTTSRMKFRLNFVIFGALLLAAVYVTYQMFVVSVRESEKYQALAYSQQFRATTITANRGAIYDQNGQVLAQSFTVYTVFVDPTTFRERDQGETTTLTHELADGSEVETEYDRENEIVTTLSESLSIAPEKIRELLGKSNAYQVVAKEVEKETALSIIDWMSELGISSVGITPTAKRYYPQNDLAANVIGHQGYGRDGEYGGIYGLEAYYDDYLTGVDGRILTARDATGAEIQYDRKLSYDAEDGASLYTNIDTTIQYYVEKALETANRSNNPKDRSCAIVMNAKTGAIYAMATEPDYDPNYPADIYDEATAAILSGLETVLSEEDYLARKQEAWGKQWTNKAISSLYFPGSVFKVITGSAAIEENAVSLNDTFYCNGATTVDGIPFRCWTTHGGHGTQNFVEAMTNSCNPAFVKIGQQLGAKLFSQYFDAFGLTQKTGIDLPAEATSIYAPYERMTPVTLASSSFGQTNKITPIQMICAYAAVVNGGNLVTPYIVDRIVDCDGNVIKKFTPTIKRQVISEETSQIMRQTLETVVTVNSGSNVYIKGYHIGGKSGTSQKLDENPEGNTYVSSYCAFYPAEDPEIIMLVMVDEPQNGLYYGSAVAAPVVAEVFTEILPYLGYYAEYTDEELENLEVTVPDVEGAELETAEATLKSLSLEYEVIGEGSTVVQQVPSRGNSMPRGCSVILYTEEDYEEQWVEVPDISGYSLERANKKLSSLGLNLRPLGGAAHKSGAECSGVTNYEVGSVVQKGTIIEAYFLINDETG</sequence>
<name>A0A9D1T521_9FIRM</name>
<dbReference type="Gene3D" id="3.30.10.20">
    <property type="match status" value="1"/>
</dbReference>
<evidence type="ECO:0000256" key="2">
    <source>
        <dbReference type="ARBA" id="ARBA00007171"/>
    </source>
</evidence>
<reference evidence="5" key="1">
    <citation type="submission" date="2020-10" db="EMBL/GenBank/DDBJ databases">
        <authorList>
            <person name="Gilroy R."/>
        </authorList>
    </citation>
    <scope>NUCLEOTIDE SEQUENCE</scope>
    <source>
        <strain evidence="5">1370</strain>
    </source>
</reference>
<dbReference type="PANTHER" id="PTHR30627">
    <property type="entry name" value="PEPTIDOGLYCAN D,D-TRANSPEPTIDASE"/>
    <property type="match status" value="1"/>
</dbReference>
<dbReference type="SUPFAM" id="SSF54184">
    <property type="entry name" value="Penicillin-binding protein 2x (pbp-2x), c-terminal domain"/>
    <property type="match status" value="1"/>
</dbReference>
<comment type="similarity">
    <text evidence="2">Belongs to the transpeptidase family.</text>
</comment>
<feature type="domain" description="PASTA" evidence="4">
    <location>
        <begin position="635"/>
        <end position="695"/>
    </location>
</feature>
<evidence type="ECO:0000256" key="3">
    <source>
        <dbReference type="ARBA" id="ARBA00023136"/>
    </source>
</evidence>
<comment type="caution">
    <text evidence="5">The sequence shown here is derived from an EMBL/GenBank/DDBJ whole genome shotgun (WGS) entry which is preliminary data.</text>
</comment>
<dbReference type="GO" id="GO:0005886">
    <property type="term" value="C:plasma membrane"/>
    <property type="evidence" value="ECO:0007669"/>
    <property type="project" value="TreeGrafter"/>
</dbReference>
<dbReference type="Gene3D" id="3.40.710.10">
    <property type="entry name" value="DD-peptidase/beta-lactamase superfamily"/>
    <property type="match status" value="1"/>
</dbReference>
<evidence type="ECO:0000259" key="4">
    <source>
        <dbReference type="PROSITE" id="PS51178"/>
    </source>
</evidence>
<dbReference type="Pfam" id="PF00905">
    <property type="entry name" value="Transpeptidase"/>
    <property type="match status" value="1"/>
</dbReference>
<comment type="subcellular location">
    <subcellularLocation>
        <location evidence="1">Membrane</location>
    </subcellularLocation>
</comment>
<dbReference type="PANTHER" id="PTHR30627:SF1">
    <property type="entry name" value="PEPTIDOGLYCAN D,D-TRANSPEPTIDASE FTSI"/>
    <property type="match status" value="1"/>
</dbReference>
<dbReference type="Gene3D" id="3.90.1310.10">
    <property type="entry name" value="Penicillin-binding protein 2a (Domain 2)"/>
    <property type="match status" value="1"/>
</dbReference>
<organism evidence="5 6">
    <name type="scientific">Candidatus Faeciplasma avium</name>
    <dbReference type="NCBI Taxonomy" id="2840798"/>
    <lineage>
        <taxon>Bacteria</taxon>
        <taxon>Bacillati</taxon>
        <taxon>Bacillota</taxon>
        <taxon>Clostridia</taxon>
        <taxon>Eubacteriales</taxon>
        <taxon>Oscillospiraceae</taxon>
        <taxon>Oscillospiraceae incertae sedis</taxon>
        <taxon>Candidatus Faeciplasma</taxon>
    </lineage>
</organism>
<dbReference type="InterPro" id="IPR005311">
    <property type="entry name" value="PBP_dimer"/>
</dbReference>
<dbReference type="InterPro" id="IPR036138">
    <property type="entry name" value="PBP_dimer_sf"/>
</dbReference>
<dbReference type="InterPro" id="IPR001460">
    <property type="entry name" value="PCN-bd_Tpept"/>
</dbReference>
<protein>
    <submittedName>
        <fullName evidence="5">PASTA domain-containing protein</fullName>
    </submittedName>
</protein>
<dbReference type="Pfam" id="PF03717">
    <property type="entry name" value="PBP_dimer"/>
    <property type="match status" value="1"/>
</dbReference>
<dbReference type="Proteomes" id="UP000823960">
    <property type="component" value="Unassembled WGS sequence"/>
</dbReference>
<gene>
    <name evidence="5" type="ORF">IAD28_06590</name>
</gene>
<keyword evidence="3" id="KW-0472">Membrane</keyword>
<dbReference type="Pfam" id="PF03793">
    <property type="entry name" value="PASTA"/>
    <property type="match status" value="1"/>
</dbReference>
<evidence type="ECO:0000313" key="5">
    <source>
        <dbReference type="EMBL" id="HIV11339.1"/>
    </source>
</evidence>
<evidence type="ECO:0000256" key="1">
    <source>
        <dbReference type="ARBA" id="ARBA00004370"/>
    </source>
</evidence>
<proteinExistence type="inferred from homology"/>
<dbReference type="CDD" id="cd06576">
    <property type="entry name" value="PASTA_Pbp2x-like_1"/>
    <property type="match status" value="1"/>
</dbReference>
<dbReference type="InterPro" id="IPR012338">
    <property type="entry name" value="Beta-lactam/transpept-like"/>
</dbReference>
<dbReference type="EMBL" id="DVOL01000093">
    <property type="protein sequence ID" value="HIV11339.1"/>
    <property type="molecule type" value="Genomic_DNA"/>
</dbReference>
<dbReference type="GO" id="GO:0071555">
    <property type="term" value="P:cell wall organization"/>
    <property type="evidence" value="ECO:0007669"/>
    <property type="project" value="TreeGrafter"/>
</dbReference>
<reference evidence="5" key="2">
    <citation type="journal article" date="2021" name="PeerJ">
        <title>Extensive microbial diversity within the chicken gut microbiome revealed by metagenomics and culture.</title>
        <authorList>
            <person name="Gilroy R."/>
            <person name="Ravi A."/>
            <person name="Getino M."/>
            <person name="Pursley I."/>
            <person name="Horton D.L."/>
            <person name="Alikhan N.F."/>
            <person name="Baker D."/>
            <person name="Gharbi K."/>
            <person name="Hall N."/>
            <person name="Watson M."/>
            <person name="Adriaenssens E.M."/>
            <person name="Foster-Nyarko E."/>
            <person name="Jarju S."/>
            <person name="Secka A."/>
            <person name="Antonio M."/>
            <person name="Oren A."/>
            <person name="Chaudhuri R.R."/>
            <person name="La Ragione R."/>
            <person name="Hildebrand F."/>
            <person name="Pallen M.J."/>
        </authorList>
    </citation>
    <scope>NUCLEOTIDE SEQUENCE</scope>
    <source>
        <strain evidence="5">1370</strain>
    </source>
</reference>
<accession>A0A9D1T521</accession>
<dbReference type="SMART" id="SM00740">
    <property type="entry name" value="PASTA"/>
    <property type="match status" value="1"/>
</dbReference>